<dbReference type="InterPro" id="IPR019423">
    <property type="entry name" value="7TM_GPCR_serpentine_rcpt_Srj"/>
</dbReference>
<accession>A0AAV5T7Q3</accession>
<protein>
    <recommendedName>
        <fullName evidence="4">G protein-coupled receptor</fullName>
    </recommendedName>
</protein>
<dbReference type="PANTHER" id="PTHR46178:SF9">
    <property type="entry name" value="SEVEN TM RECEPTOR"/>
    <property type="match status" value="1"/>
</dbReference>
<keyword evidence="1" id="KW-0472">Membrane</keyword>
<gene>
    <name evidence="2" type="ORF">PENTCL1PPCAC_11033</name>
</gene>
<feature type="transmembrane region" description="Helical" evidence="1">
    <location>
        <begin position="80"/>
        <end position="101"/>
    </location>
</feature>
<dbReference type="Pfam" id="PF10319">
    <property type="entry name" value="7TM_GPCR_Srj"/>
    <property type="match status" value="1"/>
</dbReference>
<evidence type="ECO:0008006" key="4">
    <source>
        <dbReference type="Google" id="ProtNLM"/>
    </source>
</evidence>
<evidence type="ECO:0000313" key="3">
    <source>
        <dbReference type="Proteomes" id="UP001432027"/>
    </source>
</evidence>
<keyword evidence="3" id="KW-1185">Reference proteome</keyword>
<reference evidence="2" key="1">
    <citation type="submission" date="2023-10" db="EMBL/GenBank/DDBJ databases">
        <title>Genome assembly of Pristionchus species.</title>
        <authorList>
            <person name="Yoshida K."/>
            <person name="Sommer R.J."/>
        </authorList>
    </citation>
    <scope>NUCLEOTIDE SEQUENCE</scope>
    <source>
        <strain evidence="2">RS0144</strain>
    </source>
</reference>
<evidence type="ECO:0000256" key="1">
    <source>
        <dbReference type="SAM" id="Phobius"/>
    </source>
</evidence>
<feature type="transmembrane region" description="Helical" evidence="1">
    <location>
        <begin position="21"/>
        <end position="42"/>
    </location>
</feature>
<keyword evidence="1" id="KW-0812">Transmembrane</keyword>
<dbReference type="Proteomes" id="UP001432027">
    <property type="component" value="Unassembled WGS sequence"/>
</dbReference>
<proteinExistence type="predicted"/>
<feature type="non-terminal residue" evidence="2">
    <location>
        <position position="135"/>
    </location>
</feature>
<dbReference type="AlphaFoldDB" id="A0AAV5T7Q3"/>
<dbReference type="PANTHER" id="PTHR46178">
    <property type="entry name" value="SEVEN TM RECEPTOR"/>
    <property type="match status" value="1"/>
</dbReference>
<comment type="caution">
    <text evidence="2">The sequence shown here is derived from an EMBL/GenBank/DDBJ whole genome shotgun (WGS) entry which is preliminary data.</text>
</comment>
<sequence length="135" mass="16214">MYIHRYRTMLTPSEQYGNRWRFVNILLITAILQWESICLFIMKPNDKLRRKIHAAFEKQYDIDFMQLHFLAVDLDEPIDAWLLIIALSVFFAVSILVILIIRCGFRMRRLISDSISSERVKQIQRRVLRLLVFQV</sequence>
<evidence type="ECO:0000313" key="2">
    <source>
        <dbReference type="EMBL" id="GMS88858.1"/>
    </source>
</evidence>
<dbReference type="EMBL" id="BTSX01000003">
    <property type="protein sequence ID" value="GMS88858.1"/>
    <property type="molecule type" value="Genomic_DNA"/>
</dbReference>
<organism evidence="2 3">
    <name type="scientific">Pristionchus entomophagus</name>
    <dbReference type="NCBI Taxonomy" id="358040"/>
    <lineage>
        <taxon>Eukaryota</taxon>
        <taxon>Metazoa</taxon>
        <taxon>Ecdysozoa</taxon>
        <taxon>Nematoda</taxon>
        <taxon>Chromadorea</taxon>
        <taxon>Rhabditida</taxon>
        <taxon>Rhabditina</taxon>
        <taxon>Diplogasteromorpha</taxon>
        <taxon>Diplogasteroidea</taxon>
        <taxon>Neodiplogasteridae</taxon>
        <taxon>Pristionchus</taxon>
    </lineage>
</organism>
<name>A0AAV5T7Q3_9BILA</name>
<keyword evidence="1" id="KW-1133">Transmembrane helix</keyword>